<evidence type="ECO:0000256" key="1">
    <source>
        <dbReference type="SAM" id="SignalP"/>
    </source>
</evidence>
<feature type="domain" description="Amidase" evidence="2">
    <location>
        <begin position="66"/>
        <end position="510"/>
    </location>
</feature>
<keyword evidence="1" id="KW-0732">Signal</keyword>
<dbReference type="EC" id="3.5.1.4" evidence="3"/>
<dbReference type="Pfam" id="PF01425">
    <property type="entry name" value="Amidase"/>
    <property type="match status" value="1"/>
</dbReference>
<comment type="caution">
    <text evidence="3">The sequence shown here is derived from an EMBL/GenBank/DDBJ whole genome shotgun (WGS) entry which is preliminary data.</text>
</comment>
<evidence type="ECO:0000313" key="3">
    <source>
        <dbReference type="EMBL" id="RUO52488.1"/>
    </source>
</evidence>
<dbReference type="OrthoDB" id="9811471at2"/>
<keyword evidence="3" id="KW-0378">Hydrolase</keyword>
<dbReference type="EMBL" id="PIPV01000007">
    <property type="protein sequence ID" value="RUO52488.1"/>
    <property type="molecule type" value="Genomic_DNA"/>
</dbReference>
<dbReference type="GO" id="GO:0004040">
    <property type="term" value="F:amidase activity"/>
    <property type="evidence" value="ECO:0007669"/>
    <property type="project" value="UniProtKB-EC"/>
</dbReference>
<dbReference type="InterPro" id="IPR036928">
    <property type="entry name" value="AS_sf"/>
</dbReference>
<dbReference type="SUPFAM" id="SSF75304">
    <property type="entry name" value="Amidase signature (AS) enzymes"/>
    <property type="match status" value="1"/>
</dbReference>
<evidence type="ECO:0000313" key="4">
    <source>
        <dbReference type="Proteomes" id="UP000287330"/>
    </source>
</evidence>
<dbReference type="AlphaFoldDB" id="A0A432XUR2"/>
<dbReference type="RefSeq" id="WP_110575106.1">
    <property type="nucleotide sequence ID" value="NZ_PIPV01000007.1"/>
</dbReference>
<organism evidence="3 4">
    <name type="scientific">Idiomarina fontislapidosi</name>
    <dbReference type="NCBI Taxonomy" id="263723"/>
    <lineage>
        <taxon>Bacteria</taxon>
        <taxon>Pseudomonadati</taxon>
        <taxon>Pseudomonadota</taxon>
        <taxon>Gammaproteobacteria</taxon>
        <taxon>Alteromonadales</taxon>
        <taxon>Idiomarinaceae</taxon>
        <taxon>Idiomarina</taxon>
    </lineage>
</organism>
<proteinExistence type="predicted"/>
<feature type="chain" id="PRO_5019012938" evidence="1">
    <location>
        <begin position="25"/>
        <end position="540"/>
    </location>
</feature>
<dbReference type="PANTHER" id="PTHR42678:SF34">
    <property type="entry name" value="OS04G0183300 PROTEIN"/>
    <property type="match status" value="1"/>
</dbReference>
<dbReference type="Gene3D" id="3.90.1300.10">
    <property type="entry name" value="Amidase signature (AS) domain"/>
    <property type="match status" value="1"/>
</dbReference>
<dbReference type="InterPro" id="IPR023631">
    <property type="entry name" value="Amidase_dom"/>
</dbReference>
<dbReference type="PANTHER" id="PTHR42678">
    <property type="entry name" value="AMIDASE"/>
    <property type="match status" value="1"/>
</dbReference>
<dbReference type="Proteomes" id="UP000287330">
    <property type="component" value="Unassembled WGS sequence"/>
</dbReference>
<protein>
    <submittedName>
        <fullName evidence="3">Amidase</fullName>
        <ecNumber evidence="3">3.5.1.4</ecNumber>
    </submittedName>
</protein>
<keyword evidence="4" id="KW-1185">Reference proteome</keyword>
<feature type="signal peptide" evidence="1">
    <location>
        <begin position="1"/>
        <end position="24"/>
    </location>
</feature>
<accession>A0A432XUR2</accession>
<name>A0A432XUR2_9GAMM</name>
<reference evidence="4" key="1">
    <citation type="journal article" date="2018" name="Front. Microbiol.">
        <title>Genome-Based Analysis Reveals the Taxonomy and Diversity of the Family Idiomarinaceae.</title>
        <authorList>
            <person name="Liu Y."/>
            <person name="Lai Q."/>
            <person name="Shao Z."/>
        </authorList>
    </citation>
    <scope>NUCLEOTIDE SEQUENCE [LARGE SCALE GENOMIC DNA]</scope>
    <source>
        <strain evidence="4">F23</strain>
    </source>
</reference>
<dbReference type="NCBIfam" id="NF006006">
    <property type="entry name" value="PRK08137.1"/>
    <property type="match status" value="1"/>
</dbReference>
<sequence>MSLNTLTKTSLSLALALALSACQTAPTQTTQAPTTNQNEAAFQFANADYTTISQALEQGQLTSEQLVSYYLDRIAAHNQQGAELRAVISLNPDALADAKALDEARKQGDVRGSLHGIPVLLKDNIDTADGLANTAGSLLFAENYPEDDAALVKNLRAQGAIILGKANLSEWANFRSTRSSSGWSGVGGLARNPYDTTRSTCGSSAGSGAAVAADFTTFAVGTETDGSLVCPGAVNGIVSIKPTLGLISRDGIIPISHSQDTAGPMTRSVAGAVTLMQAMASYDGSDAASFRTDTVFTEYLNEDGLEGKRIGVVRNLMGYNELLDNQFEQQLEILEAQGATLVDVEMPTYGQFGDAEFTVLLYEFKQDMANYLATTKLPYRSMADLIEANNKMAQQELPYFGQELFIMANNMTEADAPRYQEALEKSKRLAGAEGIDAMLAEHDLDLLVAPTTGPSWKIDLVNGDHYAGSASSPAAVAGYPHITVPMGYIELPQQPKLPVGMSFFSTAHAEPVLIEAAYSYEQATQHRQPPQLSTTATHSN</sequence>
<gene>
    <name evidence="3" type="ORF">CWE25_09170</name>
</gene>
<evidence type="ECO:0000259" key="2">
    <source>
        <dbReference type="Pfam" id="PF01425"/>
    </source>
</evidence>